<evidence type="ECO:0000313" key="2">
    <source>
        <dbReference type="Proteomes" id="UP000629287"/>
    </source>
</evidence>
<dbReference type="EMBL" id="JADBGF010000001">
    <property type="protein sequence ID" value="MBE1594711.1"/>
    <property type="molecule type" value="Genomic_DNA"/>
</dbReference>
<organism evidence="1 2">
    <name type="scientific">Streptomyces stelliscabiei</name>
    <dbReference type="NCBI Taxonomy" id="146820"/>
    <lineage>
        <taxon>Bacteria</taxon>
        <taxon>Bacillati</taxon>
        <taxon>Actinomycetota</taxon>
        <taxon>Actinomycetes</taxon>
        <taxon>Kitasatosporales</taxon>
        <taxon>Streptomycetaceae</taxon>
        <taxon>Streptomyces</taxon>
    </lineage>
</organism>
<dbReference type="AlphaFoldDB" id="A0A8I0TPC7"/>
<accession>A0A8I0TPC7</accession>
<keyword evidence="2" id="KW-1185">Reference proteome</keyword>
<comment type="caution">
    <text evidence="1">The sequence shown here is derived from an EMBL/GenBank/DDBJ whole genome shotgun (WGS) entry which is preliminary data.</text>
</comment>
<name>A0A8I0TPC7_9ACTN</name>
<reference evidence="1 2" key="1">
    <citation type="submission" date="2020-10" db="EMBL/GenBank/DDBJ databases">
        <title>Sequencing the genomes of 1000 actinobacteria strains.</title>
        <authorList>
            <person name="Klenk H.-P."/>
        </authorList>
    </citation>
    <scope>NUCLEOTIDE SEQUENCE [LARGE SCALE GENOMIC DNA]</scope>
    <source>
        <strain evidence="1 2">DSM 41803</strain>
    </source>
</reference>
<gene>
    <name evidence="1" type="ORF">H4687_000840</name>
</gene>
<dbReference type="Proteomes" id="UP000629287">
    <property type="component" value="Unassembled WGS sequence"/>
</dbReference>
<evidence type="ECO:0000313" key="1">
    <source>
        <dbReference type="EMBL" id="MBE1594711.1"/>
    </source>
</evidence>
<protein>
    <submittedName>
        <fullName evidence="1">Uncharacterized protein</fullName>
    </submittedName>
</protein>
<sequence>MTRSMAPGWERRMGAGRRRYLGGREAVAAGVSAPLSTPEPPLGGVLAGRTNRWFQEARRLRETLPDGTLGDHAA</sequence>
<proteinExistence type="predicted"/>